<dbReference type="InterPro" id="IPR025361">
    <property type="entry name" value="DUF4265"/>
</dbReference>
<keyword evidence="2" id="KW-1185">Reference proteome</keyword>
<gene>
    <name evidence="1" type="ORF">MgSA37_01298</name>
</gene>
<name>A0A110B1W9_9SPHI</name>
<evidence type="ECO:0000313" key="2">
    <source>
        <dbReference type="Proteomes" id="UP000218263"/>
    </source>
</evidence>
<dbReference type="KEGG" id="mgot:MgSA37_01298"/>
<accession>A0A110B1W9</accession>
<dbReference type="AlphaFoldDB" id="A0A110B1W9"/>
<protein>
    <submittedName>
        <fullName evidence="1">Uncharacterized protein</fullName>
    </submittedName>
</protein>
<evidence type="ECO:0000313" key="1">
    <source>
        <dbReference type="EMBL" id="BAU53131.1"/>
    </source>
</evidence>
<sequence>MEKIIFEYNDANDEYALESAWAEKKGEFYKLSNILFYATGYSWGDIVSVEDRNGELYVTDLIEESGHSTVRIIFYDKEIINATIEHLKNMGCGYEGSNIPTLISFDIPPNVDYKPIKEFLEEGEINEVWSYEEACLAHKVN</sequence>
<dbReference type="EMBL" id="AP017313">
    <property type="protein sequence ID" value="BAU53131.1"/>
    <property type="molecule type" value="Genomic_DNA"/>
</dbReference>
<dbReference type="Proteomes" id="UP000218263">
    <property type="component" value="Chromosome"/>
</dbReference>
<dbReference type="Pfam" id="PF14085">
    <property type="entry name" value="DUF4265"/>
    <property type="match status" value="1"/>
</dbReference>
<proteinExistence type="predicted"/>
<dbReference type="RefSeq" id="WP_096350485.1">
    <property type="nucleotide sequence ID" value="NZ_AP017313.1"/>
</dbReference>
<reference evidence="1 2" key="1">
    <citation type="submission" date="2015-12" db="EMBL/GenBank/DDBJ databases">
        <title>Genome sequence of Mucilaginibacter gotjawali.</title>
        <authorList>
            <person name="Lee J.S."/>
            <person name="Lee K.C."/>
            <person name="Kim K.K."/>
            <person name="Lee B.W."/>
        </authorList>
    </citation>
    <scope>NUCLEOTIDE SEQUENCE [LARGE SCALE GENOMIC DNA]</scope>
    <source>
        <strain evidence="1 2">SA3-7</strain>
    </source>
</reference>
<organism evidence="1 2">
    <name type="scientific">Mucilaginibacter gotjawali</name>
    <dbReference type="NCBI Taxonomy" id="1550579"/>
    <lineage>
        <taxon>Bacteria</taxon>
        <taxon>Pseudomonadati</taxon>
        <taxon>Bacteroidota</taxon>
        <taxon>Sphingobacteriia</taxon>
        <taxon>Sphingobacteriales</taxon>
        <taxon>Sphingobacteriaceae</taxon>
        <taxon>Mucilaginibacter</taxon>
    </lineage>
</organism>
<dbReference type="OrthoDB" id="1030945at2"/>